<evidence type="ECO:0000259" key="1">
    <source>
        <dbReference type="Pfam" id="PF18406"/>
    </source>
</evidence>
<organism evidence="2 3">
    <name type="scientific">Azoarcus indigens</name>
    <dbReference type="NCBI Taxonomy" id="29545"/>
    <lineage>
        <taxon>Bacteria</taxon>
        <taxon>Pseudomonadati</taxon>
        <taxon>Pseudomonadota</taxon>
        <taxon>Betaproteobacteria</taxon>
        <taxon>Rhodocyclales</taxon>
        <taxon>Zoogloeaceae</taxon>
        <taxon>Azoarcus</taxon>
    </lineage>
</organism>
<dbReference type="OrthoDB" id="7992117at2"/>
<gene>
    <name evidence="2" type="ORF">C7389_11260</name>
</gene>
<name>A0A4R6DX35_9RHOO</name>
<proteinExistence type="predicted"/>
<keyword evidence="3" id="KW-1185">Reference proteome</keyword>
<comment type="caution">
    <text evidence="2">The sequence shown here is derived from an EMBL/GenBank/DDBJ whole genome shotgun (WGS) entry which is preliminary data.</text>
</comment>
<dbReference type="Proteomes" id="UP000295129">
    <property type="component" value="Unassembled WGS sequence"/>
</dbReference>
<reference evidence="2 3" key="1">
    <citation type="submission" date="2019-03" db="EMBL/GenBank/DDBJ databases">
        <title>Genomic Encyclopedia of Type Strains, Phase IV (KMG-IV): sequencing the most valuable type-strain genomes for metagenomic binning, comparative biology and taxonomic classification.</title>
        <authorList>
            <person name="Goeker M."/>
        </authorList>
    </citation>
    <scope>NUCLEOTIDE SEQUENCE [LARGE SCALE GENOMIC DNA]</scope>
    <source>
        <strain evidence="2 3">DSM 12121</strain>
    </source>
</reference>
<feature type="domain" description="YubB ferredoxin-like" evidence="1">
    <location>
        <begin position="114"/>
        <end position="168"/>
    </location>
</feature>
<dbReference type="InterPro" id="IPR041329">
    <property type="entry name" value="YubB_C"/>
</dbReference>
<evidence type="ECO:0000313" key="3">
    <source>
        <dbReference type="Proteomes" id="UP000295129"/>
    </source>
</evidence>
<dbReference type="RefSeq" id="WP_133592677.1">
    <property type="nucleotide sequence ID" value="NZ_SNVV01000012.1"/>
</dbReference>
<protein>
    <recommendedName>
        <fullName evidence="1">YubB ferredoxin-like domain-containing protein</fullName>
    </recommendedName>
</protein>
<sequence length="212" mass="23885">MPNHVTNRVTIAGPAESVAELRKSCFAMHKPEVPAFWREKASAGGGGGAQEWLDRIAKREAEPEYEVFDFNRIIPAPAFIANGDGLISGSREDQTGRNWHRWNSKKWGTKWNAYKLSIVEDEPGKLVFQFDTAWSSPTPILDVIAEWFPELHIVAEYFDEGHCFWGVDTKPVNAAKFSVQEFGGNDVSELAISERNRLCKKLKGYDPAEEEV</sequence>
<dbReference type="AlphaFoldDB" id="A0A4R6DX35"/>
<dbReference type="EMBL" id="SNVV01000012">
    <property type="protein sequence ID" value="TDN49209.1"/>
    <property type="molecule type" value="Genomic_DNA"/>
</dbReference>
<evidence type="ECO:0000313" key="2">
    <source>
        <dbReference type="EMBL" id="TDN49209.1"/>
    </source>
</evidence>
<dbReference type="Pfam" id="PF18406">
    <property type="entry name" value="DUF1281_C"/>
    <property type="match status" value="1"/>
</dbReference>
<accession>A0A4R6DX35</accession>